<reference evidence="6 7" key="1">
    <citation type="journal article" date="2021" name="Sci. Rep.">
        <title>The genome of the diatom Chaetoceros tenuissimus carries an ancient integrated fragment of an extant virus.</title>
        <authorList>
            <person name="Hongo Y."/>
            <person name="Kimura K."/>
            <person name="Takaki Y."/>
            <person name="Yoshida Y."/>
            <person name="Baba S."/>
            <person name="Kobayashi G."/>
            <person name="Nagasaki K."/>
            <person name="Hano T."/>
            <person name="Tomaru Y."/>
        </authorList>
    </citation>
    <scope>NUCLEOTIDE SEQUENCE [LARGE SCALE GENOMIC DNA]</scope>
    <source>
        <strain evidence="6 7">NIES-3715</strain>
    </source>
</reference>
<comment type="caution">
    <text evidence="6">The sequence shown here is derived from an EMBL/GenBank/DDBJ whole genome shotgun (WGS) entry which is preliminary data.</text>
</comment>
<dbReference type="InterPro" id="IPR028994">
    <property type="entry name" value="Integrin_alpha_N"/>
</dbReference>
<protein>
    <submittedName>
        <fullName evidence="6">Uncharacterized protein</fullName>
    </submittedName>
</protein>
<accession>A0AAD3HCK4</accession>
<keyword evidence="7" id="KW-1185">Reference proteome</keyword>
<feature type="compositionally biased region" description="Low complexity" evidence="5">
    <location>
        <begin position="564"/>
        <end position="584"/>
    </location>
</feature>
<name>A0AAD3HCK4_9STRA</name>
<dbReference type="EMBL" id="BLLK01000061">
    <property type="protein sequence ID" value="GFH58143.1"/>
    <property type="molecule type" value="Genomic_DNA"/>
</dbReference>
<evidence type="ECO:0000313" key="7">
    <source>
        <dbReference type="Proteomes" id="UP001054902"/>
    </source>
</evidence>
<keyword evidence="3" id="KW-0325">Glycoprotein</keyword>
<feature type="repeat" description="FG-GAP" evidence="4">
    <location>
        <begin position="428"/>
        <end position="487"/>
    </location>
</feature>
<evidence type="ECO:0000313" key="6">
    <source>
        <dbReference type="EMBL" id="GFH58143.1"/>
    </source>
</evidence>
<sequence length="639" mass="68905">MHSFSEKALRLVYAVLIAASIITILGKFEYVTVNESHSIEKYTSLSSTRGLEEKTSLLRGRKPQYSRIKNSLLENHEMRERSSNQKDMNNVIVDWKYRDLKSAFLQKIASFTATTDMEEQIGTAVDISDDGTIIAISGIEQTYFNSELSRYIVKVWKESTAGKWVQVGQDIRGKNTTEWRDDARADVSISGDGKRLAIGNVYLPDRGLDDRKAEGTVEIFEHDLSLNSSRDWLHIATPYTDSAGGGGAHLGLKVSLDSTGSSLVVGERYHDTSSSNDHGRILVYSVASTLNGSAAVRPKGDSPIIGKTSCGHSGSSVMISGDGNCLIFGSIGDEDTDKSAAKTGSASIYCLESDIWTLRGGKVIHGDNTGDEFGSSVAINSDATFIAIGAVKYDDAKNGKNVGVVRTFRWNGTSYNEFGGPIIGEQGETTSRIDGYYAGEYSGYSVDISDVADNGMIRVVIGSPNSGGQYYHGRARLFEVDTNSDSPAWNLVVSDVGGNESSLGRSVAMSSTGKRIIVGGPTHNNENDSYYEGIVDVIEEMEYTGTPSKFPSTIPSQSPKPTNSESPSVLPSISSSQSPSIKPLPLLQENDITSSPSVQSSQAPSESNSTLASTACATDLDNVSHLLTFLRKIICFFQK</sequence>
<evidence type="ECO:0000256" key="3">
    <source>
        <dbReference type="ARBA" id="ARBA00023180"/>
    </source>
</evidence>
<feature type="compositionally biased region" description="Polar residues" evidence="5">
    <location>
        <begin position="546"/>
        <end position="563"/>
    </location>
</feature>
<evidence type="ECO:0000256" key="5">
    <source>
        <dbReference type="SAM" id="MobiDB-lite"/>
    </source>
</evidence>
<organism evidence="6 7">
    <name type="scientific">Chaetoceros tenuissimus</name>
    <dbReference type="NCBI Taxonomy" id="426638"/>
    <lineage>
        <taxon>Eukaryota</taxon>
        <taxon>Sar</taxon>
        <taxon>Stramenopiles</taxon>
        <taxon>Ochrophyta</taxon>
        <taxon>Bacillariophyta</taxon>
        <taxon>Coscinodiscophyceae</taxon>
        <taxon>Chaetocerotophycidae</taxon>
        <taxon>Chaetocerotales</taxon>
        <taxon>Chaetocerotaceae</taxon>
        <taxon>Chaetoceros</taxon>
    </lineage>
</organism>
<dbReference type="Gene3D" id="2.130.10.130">
    <property type="entry name" value="Integrin alpha, N-terminal"/>
    <property type="match status" value="1"/>
</dbReference>
<dbReference type="AlphaFoldDB" id="A0AAD3HCK4"/>
<gene>
    <name evidence="6" type="ORF">CTEN210_14619</name>
</gene>
<evidence type="ECO:0000256" key="2">
    <source>
        <dbReference type="ARBA" id="ARBA00022737"/>
    </source>
</evidence>
<dbReference type="SUPFAM" id="SSF50965">
    <property type="entry name" value="Galactose oxidase, central domain"/>
    <property type="match status" value="1"/>
</dbReference>
<evidence type="ECO:0000256" key="4">
    <source>
        <dbReference type="PROSITE-ProRule" id="PRU00803"/>
    </source>
</evidence>
<dbReference type="PROSITE" id="PS51470">
    <property type="entry name" value="FG_GAP"/>
    <property type="match status" value="1"/>
</dbReference>
<dbReference type="InterPro" id="IPR013517">
    <property type="entry name" value="FG-GAP"/>
</dbReference>
<dbReference type="PANTHER" id="PTHR36220">
    <property type="entry name" value="UNNAMED PRODUCT"/>
    <property type="match status" value="1"/>
</dbReference>
<dbReference type="PANTHER" id="PTHR36220:SF1">
    <property type="entry name" value="GAMMA TUBULIN COMPLEX COMPONENT C-TERMINAL DOMAIN-CONTAINING PROTEIN"/>
    <property type="match status" value="1"/>
</dbReference>
<evidence type="ECO:0000256" key="1">
    <source>
        <dbReference type="ARBA" id="ARBA00022729"/>
    </source>
</evidence>
<keyword evidence="2" id="KW-0677">Repeat</keyword>
<dbReference type="Pfam" id="PF14312">
    <property type="entry name" value="FG-GAP_2"/>
    <property type="match status" value="1"/>
</dbReference>
<keyword evidence="1" id="KW-0732">Signal</keyword>
<dbReference type="InterPro" id="IPR013519">
    <property type="entry name" value="Int_alpha_beta-p"/>
</dbReference>
<dbReference type="InterPro" id="IPR011043">
    <property type="entry name" value="Gal_Oxase/kelch_b-propeller"/>
</dbReference>
<feature type="region of interest" description="Disordered" evidence="5">
    <location>
        <begin position="546"/>
        <end position="584"/>
    </location>
</feature>
<proteinExistence type="predicted"/>
<dbReference type="Proteomes" id="UP001054902">
    <property type="component" value="Unassembled WGS sequence"/>
</dbReference>